<evidence type="ECO:0000313" key="2">
    <source>
        <dbReference type="EMBL" id="EXU97536.1"/>
    </source>
</evidence>
<reference evidence="2 3" key="1">
    <citation type="submission" date="2014-02" db="EMBL/GenBank/DDBJ databases">
        <title>The genome sequence of the entomopathogenic fungus Metarhizium robertsii ARSEF 2575.</title>
        <authorList>
            <person name="Giuliano Garisto Donzelli B."/>
            <person name="Roe B.A."/>
            <person name="Macmil S.L."/>
            <person name="Krasnoff S.B."/>
            <person name="Gibson D.M."/>
        </authorList>
    </citation>
    <scope>NUCLEOTIDE SEQUENCE [LARGE SCALE GENOMIC DNA]</scope>
    <source>
        <strain evidence="2 3">ARSEF 2575</strain>
    </source>
</reference>
<dbReference type="PANTHER" id="PTHR17630">
    <property type="entry name" value="DIENELACTONE HYDROLASE"/>
    <property type="match status" value="1"/>
</dbReference>
<organism evidence="2 3">
    <name type="scientific">Metarhizium robertsii</name>
    <dbReference type="NCBI Taxonomy" id="568076"/>
    <lineage>
        <taxon>Eukaryota</taxon>
        <taxon>Fungi</taxon>
        <taxon>Dikarya</taxon>
        <taxon>Ascomycota</taxon>
        <taxon>Pezizomycotina</taxon>
        <taxon>Sordariomycetes</taxon>
        <taxon>Hypocreomycetidae</taxon>
        <taxon>Hypocreales</taxon>
        <taxon>Clavicipitaceae</taxon>
        <taxon>Metarhizium</taxon>
    </lineage>
</organism>
<feature type="domain" description="Dienelactone hydrolase" evidence="1">
    <location>
        <begin position="26"/>
        <end position="277"/>
    </location>
</feature>
<dbReference type="Gene3D" id="3.40.50.1820">
    <property type="entry name" value="alpha/beta hydrolase"/>
    <property type="match status" value="1"/>
</dbReference>
<dbReference type="OrthoDB" id="17560at2759"/>
<dbReference type="eggNOG" id="KOG3043">
    <property type="taxonomic scope" value="Eukaryota"/>
</dbReference>
<protein>
    <submittedName>
        <fullName evidence="2">Dienelactone hydrolase</fullName>
    </submittedName>
</protein>
<evidence type="ECO:0000313" key="3">
    <source>
        <dbReference type="Proteomes" id="UP000030151"/>
    </source>
</evidence>
<dbReference type="GO" id="GO:0016787">
    <property type="term" value="F:hydrolase activity"/>
    <property type="evidence" value="ECO:0007669"/>
    <property type="project" value="UniProtKB-KW"/>
</dbReference>
<dbReference type="AlphaFoldDB" id="A0A014MZ47"/>
<evidence type="ECO:0000259" key="1">
    <source>
        <dbReference type="Pfam" id="PF01738"/>
    </source>
</evidence>
<sequence>MSCPDCFRGQIHEGETKGKVIKHYGFDTYVSEPPNGTTPKGIIVVIPDAFGWAFPNNRILADTYAEKGGFKVYLPDFMNDRTSPRQSLLPLVSSPDHQIAYVTIPLTQRSIAAVQTILAAVPFFIRCAPGRTYPGVKGFFEQLRKEEGQALPIGAAGFCWGGKHTVTLAHGAEINGQPLIDAGFTGHPSLLSLPSDVEKIKRPVSFACAEDDNQISLKQAEQIKAIVTAFPEPYKGELRVYQKTGHGFAVRADLKVPDVAAQAAAAEDQAIAWFTSHFSTAT</sequence>
<name>A0A014MZ47_9HYPO</name>
<keyword evidence="2" id="KW-0378">Hydrolase</keyword>
<dbReference type="Pfam" id="PF01738">
    <property type="entry name" value="DLH"/>
    <property type="match status" value="1"/>
</dbReference>
<dbReference type="EMBL" id="JELW01000036">
    <property type="protein sequence ID" value="EXU97536.1"/>
    <property type="molecule type" value="Genomic_DNA"/>
</dbReference>
<comment type="caution">
    <text evidence="2">The sequence shown here is derived from an EMBL/GenBank/DDBJ whole genome shotgun (WGS) entry which is preliminary data.</text>
</comment>
<gene>
    <name evidence="2" type="ORF">X797_009445</name>
</gene>
<accession>A0A014MZ47</accession>
<dbReference type="SUPFAM" id="SSF53474">
    <property type="entry name" value="alpha/beta-Hydrolases"/>
    <property type="match status" value="1"/>
</dbReference>
<dbReference type="PANTHER" id="PTHR17630:SF105">
    <property type="entry name" value="DIENELACTONE HYDROLASE FAMILY PROTEIN (AFU_ORTHOLOGUE AFUA_4G08790)"/>
    <property type="match status" value="1"/>
</dbReference>
<dbReference type="HOGENOM" id="CLU_054590_2_3_1"/>
<proteinExistence type="predicted"/>
<dbReference type="InterPro" id="IPR029058">
    <property type="entry name" value="AB_hydrolase_fold"/>
</dbReference>
<dbReference type="Proteomes" id="UP000030151">
    <property type="component" value="Unassembled WGS sequence"/>
</dbReference>
<dbReference type="InterPro" id="IPR002925">
    <property type="entry name" value="Dienelactn_hydro"/>
</dbReference>